<sequence length="310" mass="34794">MDPYESNNKQILSPLDKAKKEESPKESESKAAETKNEAENEKKDSQKEKSQKNSNQKDSNQKDSNKDSFEPSSQSEPEPTFMEHLTDLRKQLVKGAIVFALIFVLVLSTINFWFPYVTRGHELIILGPLEVVKFYMSISGALAIGLALPFLCHFLWQFVSPGLTERESKFLSFYSPVMLLLFVGGIAFGYFIVNPISYNFLTSLGAINFNVMVSAQEYASFLLLTTIPLGLLFELPIVAMFLAVIGILTTESMTKIRKWSYLSLGIISALITPPDFISQLIVLIPMIGLYEISIVIVRRIEFRQAAPADV</sequence>
<reference evidence="7" key="1">
    <citation type="submission" date="2024-07" db="EMBL/GenBank/DDBJ databases">
        <title>Halotolerant mesophilic bacterium Ornithinibacillus sp. 4-3, sp. nov., isolated from soil.</title>
        <authorList>
            <person name="Sidarenka A.V."/>
            <person name="Guliayeva D.E."/>
            <person name="Leanovich S.I."/>
            <person name="Hileuskaya K.S."/>
            <person name="Akhremchuk A.E."/>
            <person name="Sikolenko M.A."/>
            <person name="Valentovich L.N."/>
        </authorList>
    </citation>
    <scope>NUCLEOTIDE SEQUENCE</scope>
    <source>
        <strain evidence="7">4-3</strain>
    </source>
</reference>
<keyword evidence="2 5" id="KW-0812">Transmembrane</keyword>
<dbReference type="Pfam" id="PF00902">
    <property type="entry name" value="TatC"/>
    <property type="match status" value="1"/>
</dbReference>
<protein>
    <recommendedName>
        <fullName evidence="5">Sec-independent protein translocase protein TatC</fullName>
    </recommendedName>
</protein>
<dbReference type="GO" id="GO:0009977">
    <property type="term" value="F:proton motive force dependent protein transmembrane transporter activity"/>
    <property type="evidence" value="ECO:0007669"/>
    <property type="project" value="TreeGrafter"/>
</dbReference>
<dbReference type="PANTHER" id="PTHR30371">
    <property type="entry name" value="SEC-INDEPENDENT PROTEIN TRANSLOCASE PROTEIN TATC"/>
    <property type="match status" value="1"/>
</dbReference>
<evidence type="ECO:0000256" key="1">
    <source>
        <dbReference type="ARBA" id="ARBA00004141"/>
    </source>
</evidence>
<feature type="compositionally biased region" description="Basic and acidic residues" evidence="6">
    <location>
        <begin position="59"/>
        <end position="69"/>
    </location>
</feature>
<keyword evidence="3 5" id="KW-1133">Transmembrane helix</keyword>
<feature type="compositionally biased region" description="Basic and acidic residues" evidence="6">
    <location>
        <begin position="16"/>
        <end position="51"/>
    </location>
</feature>
<comment type="subunit">
    <text evidence="5">Forms a complex with TatA.</text>
</comment>
<comment type="similarity">
    <text evidence="5">Belongs to the TatC family.</text>
</comment>
<dbReference type="PRINTS" id="PR01840">
    <property type="entry name" value="TATCFAMILY"/>
</dbReference>
<evidence type="ECO:0000256" key="3">
    <source>
        <dbReference type="ARBA" id="ARBA00022989"/>
    </source>
</evidence>
<gene>
    <name evidence="5 7" type="primary">tatC</name>
    <name evidence="7" type="ORF">AB4Y30_00145</name>
</gene>
<feature type="transmembrane region" description="Helical" evidence="5">
    <location>
        <begin position="177"/>
        <end position="198"/>
    </location>
</feature>
<keyword evidence="5" id="KW-0653">Protein transport</keyword>
<proteinExistence type="inferred from homology"/>
<comment type="function">
    <text evidence="5">Part of the twin-arginine translocation (Tat) system that transports large folded proteins containing a characteristic twin-arginine motif in their signal peptide across membranes.</text>
</comment>
<evidence type="ECO:0000313" key="7">
    <source>
        <dbReference type="EMBL" id="XDK32837.1"/>
    </source>
</evidence>
<feature type="transmembrane region" description="Helical" evidence="5">
    <location>
        <begin position="92"/>
        <end position="114"/>
    </location>
</feature>
<organism evidence="7">
    <name type="scientific">Ornithinibacillus sp. 4-3</name>
    <dbReference type="NCBI Taxonomy" id="3231488"/>
    <lineage>
        <taxon>Bacteria</taxon>
        <taxon>Bacillati</taxon>
        <taxon>Bacillota</taxon>
        <taxon>Bacilli</taxon>
        <taxon>Bacillales</taxon>
        <taxon>Bacillaceae</taxon>
        <taxon>Ornithinibacillus</taxon>
    </lineage>
</organism>
<dbReference type="InterPro" id="IPR002033">
    <property type="entry name" value="TatC"/>
</dbReference>
<evidence type="ECO:0000256" key="6">
    <source>
        <dbReference type="SAM" id="MobiDB-lite"/>
    </source>
</evidence>
<feature type="transmembrane region" description="Helical" evidence="5">
    <location>
        <begin position="134"/>
        <end position="156"/>
    </location>
</feature>
<feature type="compositionally biased region" description="Polar residues" evidence="6">
    <location>
        <begin position="1"/>
        <end position="11"/>
    </location>
</feature>
<name>A0AB39HLL3_9BACI</name>
<evidence type="ECO:0000256" key="4">
    <source>
        <dbReference type="ARBA" id="ARBA00023136"/>
    </source>
</evidence>
<dbReference type="AlphaFoldDB" id="A0AB39HLL3"/>
<dbReference type="HAMAP" id="MF_00902">
    <property type="entry name" value="TatC"/>
    <property type="match status" value="1"/>
</dbReference>
<evidence type="ECO:0000256" key="2">
    <source>
        <dbReference type="ARBA" id="ARBA00022692"/>
    </source>
</evidence>
<dbReference type="NCBIfam" id="TIGR00945">
    <property type="entry name" value="tatC"/>
    <property type="match status" value="1"/>
</dbReference>
<dbReference type="RefSeq" id="WP_368653524.1">
    <property type="nucleotide sequence ID" value="NZ_CP162599.1"/>
</dbReference>
<feature type="transmembrane region" description="Helical" evidence="5">
    <location>
        <begin position="218"/>
        <end position="247"/>
    </location>
</feature>
<dbReference type="GO" id="GO:0043953">
    <property type="term" value="P:protein transport by the Tat complex"/>
    <property type="evidence" value="ECO:0007669"/>
    <property type="project" value="UniProtKB-UniRule"/>
</dbReference>
<accession>A0AB39HLL3</accession>
<keyword evidence="5" id="KW-0811">Translocation</keyword>
<feature type="transmembrane region" description="Helical" evidence="5">
    <location>
        <begin position="259"/>
        <end position="274"/>
    </location>
</feature>
<keyword evidence="4 5" id="KW-0472">Membrane</keyword>
<keyword evidence="5" id="KW-1003">Cell membrane</keyword>
<keyword evidence="5" id="KW-0813">Transport</keyword>
<feature type="compositionally biased region" description="Low complexity" evidence="6">
    <location>
        <begin position="70"/>
        <end position="79"/>
    </location>
</feature>
<comment type="caution">
    <text evidence="5">Lacks conserved residue(s) required for the propagation of feature annotation.</text>
</comment>
<dbReference type="GO" id="GO:0065002">
    <property type="term" value="P:intracellular protein transmembrane transport"/>
    <property type="evidence" value="ECO:0007669"/>
    <property type="project" value="TreeGrafter"/>
</dbReference>
<feature type="region of interest" description="Disordered" evidence="6">
    <location>
        <begin position="1"/>
        <end position="79"/>
    </location>
</feature>
<evidence type="ECO:0000256" key="5">
    <source>
        <dbReference type="HAMAP-Rule" id="MF_00902"/>
    </source>
</evidence>
<dbReference type="PANTHER" id="PTHR30371:SF4">
    <property type="entry name" value="SEC-INDEPENDENT PROTEIN TRANSLOCASE PROTEIN TATCD"/>
    <property type="match status" value="1"/>
</dbReference>
<comment type="subcellular location">
    <subcellularLocation>
        <location evidence="5">Cell membrane</location>
        <topology evidence="5">Multi-pass membrane protein</topology>
    </subcellularLocation>
    <subcellularLocation>
        <location evidence="1">Membrane</location>
        <topology evidence="1">Multi-pass membrane protein</topology>
    </subcellularLocation>
</comment>
<dbReference type="EMBL" id="CP162599">
    <property type="protein sequence ID" value="XDK32837.1"/>
    <property type="molecule type" value="Genomic_DNA"/>
</dbReference>
<dbReference type="GO" id="GO:0033281">
    <property type="term" value="C:TAT protein transport complex"/>
    <property type="evidence" value="ECO:0007669"/>
    <property type="project" value="UniProtKB-UniRule"/>
</dbReference>